<feature type="domain" description="Fibronectin type-III" evidence="2">
    <location>
        <begin position="859"/>
        <end position="939"/>
    </location>
</feature>
<dbReference type="InterPro" id="IPR003961">
    <property type="entry name" value="FN3_dom"/>
</dbReference>
<organism evidence="3 4">
    <name type="scientific">Macrostomum lignano</name>
    <dbReference type="NCBI Taxonomy" id="282301"/>
    <lineage>
        <taxon>Eukaryota</taxon>
        <taxon>Metazoa</taxon>
        <taxon>Spiralia</taxon>
        <taxon>Lophotrochozoa</taxon>
        <taxon>Platyhelminthes</taxon>
        <taxon>Rhabditophora</taxon>
        <taxon>Macrostomorpha</taxon>
        <taxon>Macrostomida</taxon>
        <taxon>Macrostomidae</taxon>
        <taxon>Macrostomum</taxon>
    </lineage>
</organism>
<evidence type="ECO:0000313" key="4">
    <source>
        <dbReference type="WBParaSite" id="maker-uti_cns_0005136-snap-gene-0.3-mRNA-1"/>
    </source>
</evidence>
<feature type="domain" description="Fibronectin type-III" evidence="2">
    <location>
        <begin position="2253"/>
        <end position="2357"/>
    </location>
</feature>
<protein>
    <submittedName>
        <fullName evidence="4">EGF-like domain-containing protein</fullName>
    </submittedName>
</protein>
<dbReference type="PROSITE" id="PS51257">
    <property type="entry name" value="PROKAR_LIPOPROTEIN"/>
    <property type="match status" value="1"/>
</dbReference>
<feature type="signal peptide" evidence="1">
    <location>
        <begin position="1"/>
        <end position="18"/>
    </location>
</feature>
<evidence type="ECO:0000259" key="2">
    <source>
        <dbReference type="SMART" id="SM00060"/>
    </source>
</evidence>
<feature type="domain" description="Fibronectin type-III" evidence="2">
    <location>
        <begin position="1128"/>
        <end position="1230"/>
    </location>
</feature>
<feature type="domain" description="Fibronectin type-III" evidence="2">
    <location>
        <begin position="2943"/>
        <end position="3026"/>
    </location>
</feature>
<dbReference type="Proteomes" id="UP000095280">
    <property type="component" value="Unplaced"/>
</dbReference>
<evidence type="ECO:0000256" key="1">
    <source>
        <dbReference type="SAM" id="SignalP"/>
    </source>
</evidence>
<proteinExistence type="predicted"/>
<name>A0A1I8HAK1_9PLAT</name>
<accession>A0A1I8HAK1</accession>
<feature type="domain" description="Fibronectin type-III" evidence="2">
    <location>
        <begin position="2553"/>
        <end position="2638"/>
    </location>
</feature>
<reference evidence="4" key="1">
    <citation type="submission" date="2016-11" db="UniProtKB">
        <authorList>
            <consortium name="WormBaseParasite"/>
        </authorList>
    </citation>
    <scope>IDENTIFICATION</scope>
</reference>
<feature type="chain" id="PRO_5009320033" evidence="1">
    <location>
        <begin position="19"/>
        <end position="3349"/>
    </location>
</feature>
<evidence type="ECO:0000313" key="3">
    <source>
        <dbReference type="Proteomes" id="UP000095280"/>
    </source>
</evidence>
<feature type="domain" description="Fibronectin type-III" evidence="2">
    <location>
        <begin position="1033"/>
        <end position="1116"/>
    </location>
</feature>
<dbReference type="PANTHER" id="PTHR16897:SF2">
    <property type="entry name" value="OS03G0226600 PROTEIN"/>
    <property type="match status" value="1"/>
</dbReference>
<dbReference type="WBParaSite" id="maker-uti_cns_0005136-snap-gene-0.3-mRNA-1">
    <property type="protein sequence ID" value="maker-uti_cns_0005136-snap-gene-0.3-mRNA-1"/>
    <property type="gene ID" value="maker-uti_cns_0005136-snap-gene-0.3"/>
</dbReference>
<sequence>MLTNRLILLAVLIGGCLGFNETDSLFDIGGDDLNFVDSPTSMRDNFQYAETDILEELYNTTRVTKRSTRSNLCTYQRSETQYYRSRGSWWRRRKNSRTVLVNYQDCCPGWSRYTGEPSCLRAICFGRLQYCPNGGSCNSPDFCSNCNPTHYSPRCDLCPQVPFCALTYCTHLPSAIETMTCQICMFDHGPKGQAYKLSSDRKACIETCSWRREHNLCFPGVCNGYHTECQCDAGFTSTPGARDCLKTPKDDVTIDFHKSPNSVNYINTKPAPNRKIQLEWTATSRFKPTISSPGPREHFIPPSGYKIGLVRENFVFVLSGNQNFPDNSIGPLEETGISPSNPKLAERAFTGQLNQLPPAGWQLQSGHSLKYTYSVYNGGFVTVADLDARGATHPRFLTGESFTQAGTFVFDYSLPYHCTVAGHGARPCTQPFDQRMLELSEAFTKQNQINGKFGGWRDDHAGVLQYDIELKLMHKVGEVLKENEMAGSEHKIIDLNGEGEEERRNGGNREFSVHFDLPPDEPSVYTVVVTVRDAVRNSIKNVRRSRRFFIFDNSSSVESRDERYPLGVDDTVNNRGLWWLRRLDGDVAFRWTDNLINEVHTGQGFLLPIEHVPEFYGDGYDQTSGPRSIHPIDNVHGVVRFASQFGVDAVGGRSLQQPDQSRWLTTTDIHAQMQSFRFDRRDGESAKFWVIGEDVMGNSRVNSFLMHIDSSPAELGTLSLTNRGVEGLVVHHSRDLHSLRAHWTASDLHSGLHTVLWEIFDNHTDEIVQMYSNMEGRRHFDSLTLCQRDSERPDNCYCTQATGCYNSFFAASPNTNATTEHNHDLHIRLTVTNGAELVASSVMKISIDLSAPHPGHVFDGAPGDEEVDFQNGRHLTAHWSGFFDPESGVRMYRYGFGVSCQSESQLIQETTGLEASWEAPGPGRYFVTVVAFNNAMEPSAAVCSDGVLITDQRPEVSQLSIESLRVRPGLILDASSQELWYLTDLGRRQKLLNDNETCRARATVMADSGVLALDLSKFNRTVVLTHEGEFCEQIGPAGTEFYLTKDDRLKLSWIASDSVSGLRHSIVSVVSNEDSVSDLANRVVTTHSSEILDHIDLKDGQQIYLTIAAVNRAGLSSNMSVGPLTVDTSPPSFSGSLSVSTNNEHLLVRWDAGDFVDPESESLEFEIGVGSKEHSTDIVHFERVKQGPECSHSHTPVTCASLELSQLDWSLIGDHTYYVSIRCTNEAQLRTVAFAEPIVHNNRLPSVGFVTDEDPSIDSDSMLGTPHDIQYQLRSDSLRSRWTGFKFANEFHVSVVDSQHKELASTYFTRVTASNVVGSVSAGSSGVTVESREPLLELRPVNWRPDNDGSLTNNFQSSLSTVGLKWTKPKSPLDLLFHDVSWGLELKRGDDWITVEEFRRVSHSGETVLVTNLHLIDGATYRSRMKLCHGEVCSEVETAPDFVVLHTSPVAGAWSVNLEADNQTITVQMDEFKQLGSAGSSVISGYQWSLQHDGANIVQWTELKLDSSNSTKSISLPWPLKSTKCIRFAIRCFNKAGLSTVDSRELRDCSAYDPKLISNPNVMDAIGPVKLEKNDQWTADDVDYSNSSARLAAVWPQLRYLNYEWAVLAASGTGGSGYYDRILLEPPKRPTSHANAIAGGFTRDEFVNVPGVQLQPGTRYHVCIHANETLLQFEKFTQLLPELSECSDGVTVLGDVATEGRIAVNGRFANQMLSSVTEFLLEWSGFESGTSTDMPHVTDIKYYEYCIGSFASGCDLIDWKNVGGARSVIVTQLKGVLQEGHVYFVSVRAVDFIGRESRSKPRSVRVVLHGPKSNHSAAISVGLRHVISNSNGQEVCWNGRFSDPVAGIRRYWVGLGSSPGRPDVIPYTESDGECVWWTTKQLSYSRDGQHYWVLLRAENFAGLISSDHSKPVLVDRSPPVAGSVIDIDPTVSNSTDCNFRFNMDGISAKWTDFHDPHSHVRDYSVAIGSCPGCQDVMPYLHVGVRHSIKIDHLRLQPGQRYFVNVKGCNAGDLCSVASSDGVILDSTPPLNGIILIGSSDANQQYLRSSSSLEFSLYGFNDPESDIAYHRWGVGREESDSPDVIAWIKTFERKFVRHSGSLPTGIRLKVFVETVNKAGLTTLTESSKFLIDDTPPEIETALSASETFGQIEPNWLVLDDIMVVEWSVFDKESGIKEHWISLSNHDNGRVTFEPVKIPGLLSNFTFSDLDLKDGANYTVHLVSCNLADACTRQTASLAVDTSPPITGHVAAATESAVQLGRHIEDGLTWDGNEVNISWVGFHDPHSGIDRYTVQMGTTWFGSELLSVTEVPHSDEGVGLPLNPHEGPIQMASFELKRSLTEGTSLIVHIVAVNKAGLHSQPVQAALSVLESGHLWLLRRCAGAATCYGHCSCAPQHQTCRGTECRAVDVVDNVDNEVEVLDVSAFGPRGESQTDAKTTPTRSLLAATWRVRRAMGRPPVRYEVSAGLAEYSEPKGIYDAVHERVWHDVGLRTFLALNITAGRRLNVFRSYKVFVRAWFDHNTYVVFSSDGVLVNPTFPRVNRHYGVGVKDLLSPDSRRDTDFITSNDSLTVGWRNKFTSLNEAPPLSFRVSIGSEIGMDDVANVVIPPGNITYTFNGLQLGPGQRYFSTVTALDENGLSVSVSSDGFVLDLDNPSTGLVFNSIGHSNSKYSSDQTTLSCSWHSFFDRESYIKSYSACITSSNDASKCDIADWKNVKFEQRATWKGPWHHGSTYFCRAKAVDAADRSSEAITSPGVTIDTTPAIAANRIGHRPINVGNPSFEEGALRPPSSAPLSHIVLAGLESVSPRWTLQDGRAIAVRIGHSMAVDGESVLLLFGRVSQTLTTEAGRRYRMQLFASHLPVSDPLSVTVGGLVSGPGMLQTFRLFTDLGGVSSGVEWHKQIFYFTAESAESTVSIESLSPHTGLAIDMVSVSVLNVGIADYNSTAAPVHVDSVSVRDSGTVHASWDVSDSESGISEVLWAIGTVRGGTQLLPFTQLGPANEAKADVRLTHGSNVYVSVLAINGAGIPRLFHSQPDLIDLTPPAFDFVHDGSSSAGHTDLQENARELSVRFGVEDPESGLSECFWCSGTSAATCDVAEYVKLAQGQLSATRLINEPEKLLGQRVFSLVRCSNGVGLVSTGVSAGVLIYNGAPDAAHAKLRLLSTSVTPFGQTNSVLAELERLHRSNSDSDYDIRLREVTRNAVVPDWTRVKGAFVQAAALHGLSLASGQRYRAEVRAVNALGKLSSIVEREFSVDSQFPALTGRQWQVSFDPAKRQLLLDWSGMFRSDSSLLFEVTVETKPAAGDLQRWLETREPSLLLKAIDPGKQRLFVRLSAISEAGLASSVYREVLV</sequence>
<dbReference type="PANTHER" id="PTHR16897">
    <property type="entry name" value="OS10G0105400 PROTEIN"/>
    <property type="match status" value="1"/>
</dbReference>
<keyword evidence="3" id="KW-1185">Reference proteome</keyword>
<keyword evidence="1" id="KW-0732">Signal</keyword>
<dbReference type="SMART" id="SM00060">
    <property type="entry name" value="FN3"/>
    <property type="match status" value="6"/>
</dbReference>